<reference evidence="3" key="1">
    <citation type="journal article" date="2019" name="Int. J. Syst. Evol. Microbiol.">
        <title>The Global Catalogue of Microorganisms (GCM) 10K type strain sequencing project: providing services to taxonomists for standard genome sequencing and annotation.</title>
        <authorList>
            <consortium name="The Broad Institute Genomics Platform"/>
            <consortium name="The Broad Institute Genome Sequencing Center for Infectious Disease"/>
            <person name="Wu L."/>
            <person name="Ma J."/>
        </authorList>
    </citation>
    <scope>NUCLEOTIDE SEQUENCE [LARGE SCALE GENOMIC DNA]</scope>
    <source>
        <strain evidence="3">CGMCC 1.10130</strain>
    </source>
</reference>
<dbReference type="EMBL" id="BMDX01000002">
    <property type="protein sequence ID" value="GGA67508.1"/>
    <property type="molecule type" value="Genomic_DNA"/>
</dbReference>
<evidence type="ECO:0000313" key="3">
    <source>
        <dbReference type="Proteomes" id="UP000619743"/>
    </source>
</evidence>
<dbReference type="Gene3D" id="2.60.120.430">
    <property type="entry name" value="Galactose-binding lectin"/>
    <property type="match status" value="1"/>
</dbReference>
<gene>
    <name evidence="2" type="ORF">GCM10011369_06420</name>
</gene>
<dbReference type="Proteomes" id="UP000619743">
    <property type="component" value="Unassembled WGS sequence"/>
</dbReference>
<protein>
    <recommendedName>
        <fullName evidence="1">ExoP galactose-binding-like domain-containing protein</fullName>
    </recommendedName>
</protein>
<comment type="caution">
    <text evidence="2">The sequence shown here is derived from an EMBL/GenBank/DDBJ whole genome shotgun (WGS) entry which is preliminary data.</text>
</comment>
<proteinExistence type="predicted"/>
<dbReference type="RefSeq" id="WP_087504413.1">
    <property type="nucleotide sequence ID" value="NZ_BMDX01000002.1"/>
</dbReference>
<sequence>MEMLLNKRCEWLSVFVVIALVAITLPSLAASSNSQLSYIENGKPVKPWHITVGNVLKQNIKMESGEARTLNGNTIVTETSDGTLHGKWRGKSVKTPWGTDAESMMTLTGRKLDLSSIVEQAAIAVKIKIKRAPNQNTTVSMLCNWGMDKCEGKFPVKHILKKFPKNQWSNLTIPLNCFANNGKFDYSQITNVLKISTKGKLELEVESVGLVGLPAGNTGCKK</sequence>
<dbReference type="InterPro" id="IPR041443">
    <property type="entry name" value="Exop_C"/>
</dbReference>
<dbReference type="AlphaFoldDB" id="A0A8J2U2K1"/>
<evidence type="ECO:0000259" key="1">
    <source>
        <dbReference type="Pfam" id="PF18559"/>
    </source>
</evidence>
<accession>A0A8J2U2K1</accession>
<feature type="domain" description="ExoP galactose-binding-like" evidence="1">
    <location>
        <begin position="46"/>
        <end position="208"/>
    </location>
</feature>
<evidence type="ECO:0000313" key="2">
    <source>
        <dbReference type="EMBL" id="GGA67508.1"/>
    </source>
</evidence>
<keyword evidence="3" id="KW-1185">Reference proteome</keyword>
<organism evidence="2 3">
    <name type="scientific">Neiella marina</name>
    <dbReference type="NCBI Taxonomy" id="508461"/>
    <lineage>
        <taxon>Bacteria</taxon>
        <taxon>Pseudomonadati</taxon>
        <taxon>Pseudomonadota</taxon>
        <taxon>Gammaproteobacteria</taxon>
        <taxon>Alteromonadales</taxon>
        <taxon>Echinimonadaceae</taxon>
        <taxon>Neiella</taxon>
    </lineage>
</organism>
<name>A0A8J2U2K1_9GAMM</name>
<dbReference type="Pfam" id="PF18559">
    <property type="entry name" value="Exop_C"/>
    <property type="match status" value="1"/>
</dbReference>